<dbReference type="SUPFAM" id="SSF53649">
    <property type="entry name" value="Alkaline phosphatase-like"/>
    <property type="match status" value="1"/>
</dbReference>
<name>A0A381WSB5_9ZZZZ</name>
<evidence type="ECO:0000256" key="3">
    <source>
        <dbReference type="ARBA" id="ARBA00022729"/>
    </source>
</evidence>
<evidence type="ECO:0000313" key="4">
    <source>
        <dbReference type="EMBL" id="SVA55375.1"/>
    </source>
</evidence>
<proteinExistence type="predicted"/>
<dbReference type="InterPro" id="IPR026263">
    <property type="entry name" value="Alkaline_phosphatase_prok"/>
</dbReference>
<protein>
    <recommendedName>
        <fullName evidence="5">Alkaline phosphatase family protein</fullName>
    </recommendedName>
</protein>
<sequence length="504" mass="57285">VVDQMRPDLLTRFDDLYTGGFRWLMDHGIWFTDTHHEHSYTATGPGHFAIGSGQYPGRVGVIGNSFYDRDLQKKVNCVEDPNARVVGAEEGKARSYSRYNTTGLGDWVKSSFSNSKVISIGGKDRTAVLLGGQKPDLALYFNYAGRFISSDYYVDALPDWANQFNTSLNAESYKDSLWTKSLSDDVYLKYAREDHYQGELDDYLNDDYSPVFPIGIDPKNNPKEYFMARPWFEREILNLAKEAVVNENLGVDSSPDLLFIGFSAMDWMIHDYGPFSQEIMDAFIKLDKYLGNFIEFLDKSVGLNNVQFVLTGDHGGLPLPEYVIEQGGIAGRINREHLKEAFEWIDEEVEEKIGKNFYNRSGGNFFLDLDRLKKADIDPRVIYDIVQNYLPKVEGIERMIYKEDIINSAATDKITHRLQNMIHPHKTPEIFPIVTKGYLYKSPYGTGHGSPYDYDTHVPLIFSHIQSQRVSNATPRATVDIAPTIAQILGVQIPEYCDGIAIQF</sequence>
<organism evidence="4">
    <name type="scientific">marine metagenome</name>
    <dbReference type="NCBI Taxonomy" id="408172"/>
    <lineage>
        <taxon>unclassified sequences</taxon>
        <taxon>metagenomes</taxon>
        <taxon>ecological metagenomes</taxon>
    </lineage>
</organism>
<keyword evidence="3" id="KW-0732">Signal</keyword>
<keyword evidence="1" id="KW-0597">Phosphoprotein</keyword>
<dbReference type="Gene3D" id="3.30.1360.150">
    <property type="match status" value="1"/>
</dbReference>
<dbReference type="GO" id="GO:0046872">
    <property type="term" value="F:metal ion binding"/>
    <property type="evidence" value="ECO:0007669"/>
    <property type="project" value="UniProtKB-KW"/>
</dbReference>
<dbReference type="PANTHER" id="PTHR10151:SF120">
    <property type="entry name" value="BIS(5'-ADENOSYL)-TRIPHOSPHATASE"/>
    <property type="match status" value="1"/>
</dbReference>
<dbReference type="PIRSF" id="PIRSF031924">
    <property type="entry name" value="Pi-irrepressible_AP"/>
    <property type="match status" value="1"/>
</dbReference>
<dbReference type="GO" id="GO:0004035">
    <property type="term" value="F:alkaline phosphatase activity"/>
    <property type="evidence" value="ECO:0007669"/>
    <property type="project" value="InterPro"/>
</dbReference>
<dbReference type="Gene3D" id="3.40.720.10">
    <property type="entry name" value="Alkaline Phosphatase, subunit A"/>
    <property type="match status" value="1"/>
</dbReference>
<dbReference type="EMBL" id="UINC01012720">
    <property type="protein sequence ID" value="SVA55375.1"/>
    <property type="molecule type" value="Genomic_DNA"/>
</dbReference>
<reference evidence="4" key="1">
    <citation type="submission" date="2018-05" db="EMBL/GenBank/DDBJ databases">
        <authorList>
            <person name="Lanie J.A."/>
            <person name="Ng W.-L."/>
            <person name="Kazmierczak K.M."/>
            <person name="Andrzejewski T.M."/>
            <person name="Davidsen T.M."/>
            <person name="Wayne K.J."/>
            <person name="Tettelin H."/>
            <person name="Glass J.I."/>
            <person name="Rusch D."/>
            <person name="Podicherti R."/>
            <person name="Tsui H.-C.T."/>
            <person name="Winkler M.E."/>
        </authorList>
    </citation>
    <scope>NUCLEOTIDE SEQUENCE</scope>
</reference>
<evidence type="ECO:0000256" key="2">
    <source>
        <dbReference type="ARBA" id="ARBA00022723"/>
    </source>
</evidence>
<evidence type="ECO:0008006" key="5">
    <source>
        <dbReference type="Google" id="ProtNLM"/>
    </source>
</evidence>
<feature type="non-terminal residue" evidence="4">
    <location>
        <position position="1"/>
    </location>
</feature>
<evidence type="ECO:0000256" key="1">
    <source>
        <dbReference type="ARBA" id="ARBA00022553"/>
    </source>
</evidence>
<dbReference type="InterPro" id="IPR017850">
    <property type="entry name" value="Alkaline_phosphatase_core_sf"/>
</dbReference>
<dbReference type="PANTHER" id="PTHR10151">
    <property type="entry name" value="ECTONUCLEOTIDE PYROPHOSPHATASE/PHOSPHODIESTERASE"/>
    <property type="match status" value="1"/>
</dbReference>
<dbReference type="Pfam" id="PF01663">
    <property type="entry name" value="Phosphodiest"/>
    <property type="match status" value="1"/>
</dbReference>
<gene>
    <name evidence="4" type="ORF">METZ01_LOCUS108229</name>
</gene>
<accession>A0A381WSB5</accession>
<dbReference type="AlphaFoldDB" id="A0A381WSB5"/>
<dbReference type="InterPro" id="IPR002591">
    <property type="entry name" value="Phosphodiest/P_Trfase"/>
</dbReference>
<keyword evidence="2" id="KW-0479">Metal-binding</keyword>